<proteinExistence type="predicted"/>
<comment type="caution">
    <text evidence="1">The sequence shown here is derived from an EMBL/GenBank/DDBJ whole genome shotgun (WGS) entry which is preliminary data.</text>
</comment>
<evidence type="ECO:0000313" key="1">
    <source>
        <dbReference type="EMBL" id="CAH3129166.1"/>
    </source>
</evidence>
<accession>A0ABN8P0F8</accession>
<organism evidence="1 2">
    <name type="scientific">Porites lobata</name>
    <dbReference type="NCBI Taxonomy" id="104759"/>
    <lineage>
        <taxon>Eukaryota</taxon>
        <taxon>Metazoa</taxon>
        <taxon>Cnidaria</taxon>
        <taxon>Anthozoa</taxon>
        <taxon>Hexacorallia</taxon>
        <taxon>Scleractinia</taxon>
        <taxon>Fungiina</taxon>
        <taxon>Poritidae</taxon>
        <taxon>Porites</taxon>
    </lineage>
</organism>
<evidence type="ECO:0008006" key="3">
    <source>
        <dbReference type="Google" id="ProtNLM"/>
    </source>
</evidence>
<name>A0ABN8P0F8_9CNID</name>
<protein>
    <recommendedName>
        <fullName evidence="3">Galectin</fullName>
    </recommendedName>
</protein>
<evidence type="ECO:0000313" key="2">
    <source>
        <dbReference type="Proteomes" id="UP001159405"/>
    </source>
</evidence>
<sequence>MKFAVLKVGLAKQGYRKEQDMLLIFRYGTAAPSDLNQDFSISAWNSRSKRIYRKPFDSSIACGKAKEIVFHTCLITEGSVLSVFRDLKEETVHLTINGFEQKVSIGGCWPNFCYGYLRLSANGKGSKIRVTLVPGE</sequence>
<dbReference type="EMBL" id="CALNXK010000046">
    <property type="protein sequence ID" value="CAH3129166.1"/>
    <property type="molecule type" value="Genomic_DNA"/>
</dbReference>
<reference evidence="1 2" key="1">
    <citation type="submission" date="2022-05" db="EMBL/GenBank/DDBJ databases">
        <authorList>
            <consortium name="Genoscope - CEA"/>
            <person name="William W."/>
        </authorList>
    </citation>
    <scope>NUCLEOTIDE SEQUENCE [LARGE SCALE GENOMIC DNA]</scope>
</reference>
<keyword evidence="2" id="KW-1185">Reference proteome</keyword>
<gene>
    <name evidence="1" type="ORF">PLOB_00033999</name>
</gene>
<dbReference type="Proteomes" id="UP001159405">
    <property type="component" value="Unassembled WGS sequence"/>
</dbReference>